<gene>
    <name evidence="1" type="ORF">MICAC_5520016</name>
</gene>
<dbReference type="AlphaFoldDB" id="I4G8L7"/>
<accession>I4G8L7</accession>
<evidence type="ECO:0000313" key="2">
    <source>
        <dbReference type="Proteomes" id="UP000003480"/>
    </source>
</evidence>
<protein>
    <submittedName>
        <fullName evidence="1">Uncharacterized protein</fullName>
    </submittedName>
</protein>
<comment type="caution">
    <text evidence="1">The sequence shown here is derived from an EMBL/GenBank/DDBJ whole genome shotgun (WGS) entry which is preliminary data.</text>
</comment>
<evidence type="ECO:0000313" key="1">
    <source>
        <dbReference type="EMBL" id="CCI04278.1"/>
    </source>
</evidence>
<dbReference type="HOGENOM" id="CLU_3081784_0_0_3"/>
<dbReference type="Proteomes" id="UP000003480">
    <property type="component" value="Unassembled WGS sequence"/>
</dbReference>
<dbReference type="EMBL" id="CAIJ01000504">
    <property type="protein sequence ID" value="CCI04278.1"/>
    <property type="molecule type" value="Genomic_DNA"/>
</dbReference>
<name>I4G8L7_MICAE</name>
<proteinExistence type="predicted"/>
<reference evidence="1 2" key="1">
    <citation type="submission" date="2012-04" db="EMBL/GenBank/DDBJ databases">
        <authorList>
            <person name="Genoscope - CEA"/>
        </authorList>
    </citation>
    <scope>NUCLEOTIDE SEQUENCE [LARGE SCALE GENOMIC DNA]</scope>
    <source>
        <strain evidence="1 2">9443</strain>
    </source>
</reference>
<sequence>MWGVTPPNPPDIGGAGGVWGVGELSGFDYPGRGTVFPIIEFFLHFFNNLLHL</sequence>
<organism evidence="1 2">
    <name type="scientific">Microcystis aeruginosa PCC 9443</name>
    <dbReference type="NCBI Taxonomy" id="1160281"/>
    <lineage>
        <taxon>Bacteria</taxon>
        <taxon>Bacillati</taxon>
        <taxon>Cyanobacteriota</taxon>
        <taxon>Cyanophyceae</taxon>
        <taxon>Oscillatoriophycideae</taxon>
        <taxon>Chroococcales</taxon>
        <taxon>Microcystaceae</taxon>
        <taxon>Microcystis</taxon>
    </lineage>
</organism>